<organism evidence="2 3">
    <name type="scientific">Xanthomonas graminis pv. arrhenatheri LMG 727</name>
    <dbReference type="NCBI Taxonomy" id="1195923"/>
    <lineage>
        <taxon>Bacteria</taxon>
        <taxon>Pseudomonadati</taxon>
        <taxon>Pseudomonadota</taxon>
        <taxon>Gammaproteobacteria</taxon>
        <taxon>Lysobacterales</taxon>
        <taxon>Lysobacteraceae</taxon>
        <taxon>Xanthomonas</taxon>
        <taxon>Xanthomonas translucens group</taxon>
        <taxon>Xanthomonas graminis</taxon>
    </lineage>
</organism>
<accession>A0A0K2ZBP6</accession>
<gene>
    <name evidence="2" type="ORF">XTALMG727_0172</name>
</gene>
<dbReference type="AlphaFoldDB" id="A0A0K2ZBP6"/>
<evidence type="ECO:0008006" key="4">
    <source>
        <dbReference type="Google" id="ProtNLM"/>
    </source>
</evidence>
<evidence type="ECO:0000313" key="2">
    <source>
        <dbReference type="EMBL" id="CTP82336.1"/>
    </source>
</evidence>
<evidence type="ECO:0000313" key="3">
    <source>
        <dbReference type="Proteomes" id="UP000046187"/>
    </source>
</evidence>
<sequence>MRRPLRPTIIGKAPLAAPGGKCPPPSAARARWSLYGARSHGACRNDRDDPGCEDEEAPTILSMLASEPEMPGDQLRTDTPEQAAPDAAAADPHDPAQPVVPPPTTPANIERRIANALLHDSHARLAMQRVAAHVSEFCNAAPVRDGGLWEAQLDLREDVLPATHLWMRLSPGSLLLRFRCGTPLAQQLVCTGRQSLHKALDAVLHEPCDVDIEVV</sequence>
<dbReference type="NCBIfam" id="TIGR02557">
    <property type="entry name" value="HpaP"/>
    <property type="match status" value="1"/>
</dbReference>
<keyword evidence="3" id="KW-1185">Reference proteome</keyword>
<name>A0A0K2ZBP6_9XANT</name>
<dbReference type="InterPro" id="IPR013390">
    <property type="entry name" value="T3SS_HpaP"/>
</dbReference>
<feature type="compositionally biased region" description="Low complexity" evidence="1">
    <location>
        <begin position="80"/>
        <end position="90"/>
    </location>
</feature>
<dbReference type="EMBL" id="CXOI01000004">
    <property type="protein sequence ID" value="CTP82336.1"/>
    <property type="molecule type" value="Genomic_DNA"/>
</dbReference>
<protein>
    <recommendedName>
        <fullName evidence="4">HRP-associated protein</fullName>
    </recommendedName>
</protein>
<feature type="region of interest" description="Disordered" evidence="1">
    <location>
        <begin position="1"/>
        <end position="27"/>
    </location>
</feature>
<dbReference type="RefSeq" id="WP_053833856.1">
    <property type="nucleotide sequence ID" value="NZ_CXOI01000004.1"/>
</dbReference>
<feature type="region of interest" description="Disordered" evidence="1">
    <location>
        <begin position="65"/>
        <end position="107"/>
    </location>
</feature>
<dbReference type="Pfam" id="PF09483">
    <property type="entry name" value="HpaP"/>
    <property type="match status" value="1"/>
</dbReference>
<reference evidence="3" key="1">
    <citation type="submission" date="2015-07" db="EMBL/GenBank/DDBJ databases">
        <authorList>
            <person name="Wibberg D."/>
        </authorList>
    </citation>
    <scope>NUCLEOTIDE SEQUENCE [LARGE SCALE GENOMIC DNA]</scope>
</reference>
<proteinExistence type="predicted"/>
<dbReference type="Proteomes" id="UP000046187">
    <property type="component" value="Unassembled WGS sequence"/>
</dbReference>
<evidence type="ECO:0000256" key="1">
    <source>
        <dbReference type="SAM" id="MobiDB-lite"/>
    </source>
</evidence>